<dbReference type="EMBL" id="UGPW01000001">
    <property type="protein sequence ID" value="STY87885.1"/>
    <property type="molecule type" value="Genomic_DNA"/>
</dbReference>
<reference evidence="2 3" key="1">
    <citation type="submission" date="2018-06" db="EMBL/GenBank/DDBJ databases">
        <authorList>
            <consortium name="Pathogen Informatics"/>
            <person name="Doyle S."/>
        </authorList>
    </citation>
    <scope>NUCLEOTIDE SEQUENCE [LARGE SCALE GENOMIC DNA]</scope>
    <source>
        <strain evidence="2 3">NCTC11227</strain>
    </source>
</reference>
<evidence type="ECO:0000256" key="1">
    <source>
        <dbReference type="SAM" id="Coils"/>
    </source>
</evidence>
<name>A0A378PMD5_9GAMM</name>
<dbReference type="Proteomes" id="UP000255102">
    <property type="component" value="Unassembled WGS sequence"/>
</dbReference>
<feature type="coiled-coil region" evidence="1">
    <location>
        <begin position="24"/>
        <end position="103"/>
    </location>
</feature>
<evidence type="ECO:0000313" key="2">
    <source>
        <dbReference type="EMBL" id="STY87885.1"/>
    </source>
</evidence>
<dbReference type="AlphaFoldDB" id="A0A378PMD5"/>
<proteinExistence type="predicted"/>
<gene>
    <name evidence="2" type="ORF">NCTC11227_01912</name>
</gene>
<evidence type="ECO:0000313" key="3">
    <source>
        <dbReference type="Proteomes" id="UP000255102"/>
    </source>
</evidence>
<accession>A0A378PMD5</accession>
<sequence>MEKNAQQAIASLTARHSESQSILLKQESQRLDKWAEDKIKASEQEIADIDEKIKQIKRDKNQARNLEELAQIEGDLKNTERQRRRLRQSLFDVQDEIEEQRDELFSRIQSQLTQDTKIAHLFTIQWTIN</sequence>
<keyword evidence="1" id="KW-0175">Coiled coil</keyword>
<protein>
    <submittedName>
        <fullName evidence="2">Uncharacterized protein</fullName>
    </submittedName>
</protein>
<dbReference type="RefSeq" id="WP_063514668.1">
    <property type="nucleotide sequence ID" value="NZ_CP011158.1"/>
</dbReference>
<organism evidence="2 3">
    <name type="scientific">Moraxella ovis</name>
    <dbReference type="NCBI Taxonomy" id="29433"/>
    <lineage>
        <taxon>Bacteria</taxon>
        <taxon>Pseudomonadati</taxon>
        <taxon>Pseudomonadota</taxon>
        <taxon>Gammaproteobacteria</taxon>
        <taxon>Moraxellales</taxon>
        <taxon>Moraxellaceae</taxon>
        <taxon>Moraxella</taxon>
    </lineage>
</organism>